<protein>
    <submittedName>
        <fullName evidence="1">Uncharacterized protein</fullName>
    </submittedName>
</protein>
<accession>J3KVT5</accession>
<proteinExistence type="predicted"/>
<evidence type="ECO:0000313" key="1">
    <source>
        <dbReference type="EnsemblPlants" id="OB01G10910.1"/>
    </source>
</evidence>
<evidence type="ECO:0000313" key="2">
    <source>
        <dbReference type="Proteomes" id="UP000006038"/>
    </source>
</evidence>
<keyword evidence="2" id="KW-1185">Reference proteome</keyword>
<dbReference type="EnsemblPlants" id="OB01G10910.1">
    <property type="protein sequence ID" value="OB01G10910.1"/>
    <property type="gene ID" value="OB01G10910"/>
</dbReference>
<dbReference type="HOGENOM" id="CLU_2270657_0_0_1"/>
<organism evidence="1">
    <name type="scientific">Oryza brachyantha</name>
    <name type="common">malo sina</name>
    <dbReference type="NCBI Taxonomy" id="4533"/>
    <lineage>
        <taxon>Eukaryota</taxon>
        <taxon>Viridiplantae</taxon>
        <taxon>Streptophyta</taxon>
        <taxon>Embryophyta</taxon>
        <taxon>Tracheophyta</taxon>
        <taxon>Spermatophyta</taxon>
        <taxon>Magnoliopsida</taxon>
        <taxon>Liliopsida</taxon>
        <taxon>Poales</taxon>
        <taxon>Poaceae</taxon>
        <taxon>BOP clade</taxon>
        <taxon>Oryzoideae</taxon>
        <taxon>Oryzeae</taxon>
        <taxon>Oryzinae</taxon>
        <taxon>Oryza</taxon>
    </lineage>
</organism>
<name>J3KVT5_ORYBR</name>
<sequence length="103" mass="12057">ASVPTAKQLLIFSTYCNDDRTDVTRPIHLIISPNYPTFFYFSLVWWHKERHTCMPLPCVTKPSKAQLHTKIKCVQKSDHTSPRFPRIPSIYTVFKEKVEHKPS</sequence>
<reference evidence="1" key="2">
    <citation type="submission" date="2013-04" db="UniProtKB">
        <authorList>
            <consortium name="EnsemblPlants"/>
        </authorList>
    </citation>
    <scope>IDENTIFICATION</scope>
</reference>
<reference evidence="1" key="1">
    <citation type="journal article" date="2013" name="Nat. Commun.">
        <title>Whole-genome sequencing of Oryza brachyantha reveals mechanisms underlying Oryza genome evolution.</title>
        <authorList>
            <person name="Chen J."/>
            <person name="Huang Q."/>
            <person name="Gao D."/>
            <person name="Wang J."/>
            <person name="Lang Y."/>
            <person name="Liu T."/>
            <person name="Li B."/>
            <person name="Bai Z."/>
            <person name="Luis Goicoechea J."/>
            <person name="Liang C."/>
            <person name="Chen C."/>
            <person name="Zhang W."/>
            <person name="Sun S."/>
            <person name="Liao Y."/>
            <person name="Zhang X."/>
            <person name="Yang L."/>
            <person name="Song C."/>
            <person name="Wang M."/>
            <person name="Shi J."/>
            <person name="Liu G."/>
            <person name="Liu J."/>
            <person name="Zhou H."/>
            <person name="Zhou W."/>
            <person name="Yu Q."/>
            <person name="An N."/>
            <person name="Chen Y."/>
            <person name="Cai Q."/>
            <person name="Wang B."/>
            <person name="Liu B."/>
            <person name="Min J."/>
            <person name="Huang Y."/>
            <person name="Wu H."/>
            <person name="Li Z."/>
            <person name="Zhang Y."/>
            <person name="Yin Y."/>
            <person name="Song W."/>
            <person name="Jiang J."/>
            <person name="Jackson S.A."/>
            <person name="Wing R.A."/>
            <person name="Wang J."/>
            <person name="Chen M."/>
        </authorList>
    </citation>
    <scope>NUCLEOTIDE SEQUENCE [LARGE SCALE GENOMIC DNA]</scope>
    <source>
        <strain evidence="1">cv. IRGC 101232</strain>
    </source>
</reference>
<dbReference type="AlphaFoldDB" id="J3KVT5"/>
<dbReference type="Proteomes" id="UP000006038">
    <property type="component" value="Chromosome 1"/>
</dbReference>
<dbReference type="Gramene" id="OB01G10910.1">
    <property type="protein sequence ID" value="OB01G10910.1"/>
    <property type="gene ID" value="OB01G10910"/>
</dbReference>